<evidence type="ECO:0000313" key="3">
    <source>
        <dbReference type="EMBL" id="SIN72064.1"/>
    </source>
</evidence>
<dbReference type="CDD" id="cd07814">
    <property type="entry name" value="SRPBCC_CalC_Aha1-like"/>
    <property type="match status" value="1"/>
</dbReference>
<dbReference type="EMBL" id="FSRJ01000001">
    <property type="protein sequence ID" value="SIN72064.1"/>
    <property type="molecule type" value="Genomic_DNA"/>
</dbReference>
<dbReference type="STRING" id="232089.SAMN05443544_0487"/>
<feature type="domain" description="Activator of Hsp90 ATPase homologue 1/2-like C-terminal" evidence="2">
    <location>
        <begin position="12"/>
        <end position="135"/>
    </location>
</feature>
<reference evidence="4" key="1">
    <citation type="submission" date="2016-11" db="EMBL/GenBank/DDBJ databases">
        <authorList>
            <person name="Varghese N."/>
            <person name="Submissions S."/>
        </authorList>
    </citation>
    <scope>NUCLEOTIDE SEQUENCE [LARGE SCALE GENOMIC DNA]</scope>
    <source>
        <strain evidence="4">DSM 8595</strain>
    </source>
</reference>
<dbReference type="InterPro" id="IPR013538">
    <property type="entry name" value="ASHA1/2-like_C"/>
</dbReference>
<protein>
    <submittedName>
        <fullName evidence="3">Uncharacterized conserved protein YndB, AHSA1/START domain</fullName>
    </submittedName>
</protein>
<accession>A0A1N6DN14</accession>
<dbReference type="Proteomes" id="UP000184699">
    <property type="component" value="Unassembled WGS sequence"/>
</dbReference>
<dbReference type="Gene3D" id="3.30.530.20">
    <property type="match status" value="1"/>
</dbReference>
<keyword evidence="4" id="KW-1185">Reference proteome</keyword>
<evidence type="ECO:0000313" key="4">
    <source>
        <dbReference type="Proteomes" id="UP000184699"/>
    </source>
</evidence>
<proteinExistence type="inferred from homology"/>
<gene>
    <name evidence="3" type="ORF">SAMN05443544_0487</name>
</gene>
<dbReference type="Pfam" id="PF08327">
    <property type="entry name" value="AHSA1"/>
    <property type="match status" value="1"/>
</dbReference>
<comment type="similarity">
    <text evidence="1">Belongs to the AHA1 family.</text>
</comment>
<dbReference type="RefSeq" id="WP_074258758.1">
    <property type="nucleotide sequence ID" value="NZ_FSRJ01000001.1"/>
</dbReference>
<evidence type="ECO:0000256" key="1">
    <source>
        <dbReference type="ARBA" id="ARBA00006817"/>
    </source>
</evidence>
<evidence type="ECO:0000259" key="2">
    <source>
        <dbReference type="Pfam" id="PF08327"/>
    </source>
</evidence>
<dbReference type="AlphaFoldDB" id="A0A1N6DN14"/>
<sequence>MNDFTTSITINRPAEHVFRTVLDARGWWNESIEGPTSEVGDEFGFEVAGLHRTRMRITDIEPHRRITWLVVDNSFAFVEDQSEWVGDRIEFDFAPDGDGTRLTFTQVGLVPDLECYEVCSNAWVFFVRDSLRQLAEDGKGMPESSAGKAAPAARARAAVDALAAGSAPA</sequence>
<organism evidence="3 4">
    <name type="scientific">Agromyces cerinus subsp. cerinus</name>
    <dbReference type="NCBI Taxonomy" id="232089"/>
    <lineage>
        <taxon>Bacteria</taxon>
        <taxon>Bacillati</taxon>
        <taxon>Actinomycetota</taxon>
        <taxon>Actinomycetes</taxon>
        <taxon>Micrococcales</taxon>
        <taxon>Microbacteriaceae</taxon>
        <taxon>Agromyces</taxon>
    </lineage>
</organism>
<dbReference type="InterPro" id="IPR023393">
    <property type="entry name" value="START-like_dom_sf"/>
</dbReference>
<dbReference type="OrthoDB" id="287565at2"/>
<dbReference type="SUPFAM" id="SSF55961">
    <property type="entry name" value="Bet v1-like"/>
    <property type="match status" value="1"/>
</dbReference>
<name>A0A1N6DN14_9MICO</name>